<accession>G7IE88</accession>
<sequence>MVVDAMLGRMSVEWMFRFLSFSSNYFLSPLLVSVWQELVCHKIPSRELARIKRMGIVVDGGCGRNWHATDLHLICKNQENGNCSRRRIGTSMYDESLGIGMPQTCISLARIKRMEIVVDVGRRITRVTAVTVKAWRTLIFLLKGGNADFR</sequence>
<dbReference type="HOGENOM" id="CLU_1743233_0_0_1"/>
<evidence type="ECO:0000313" key="3">
    <source>
        <dbReference type="Proteomes" id="UP000002051"/>
    </source>
</evidence>
<dbReference type="PaxDb" id="3880-AES62973"/>
<organism evidence="1 3">
    <name type="scientific">Medicago truncatula</name>
    <name type="common">Barrel medic</name>
    <name type="synonym">Medicago tribuloides</name>
    <dbReference type="NCBI Taxonomy" id="3880"/>
    <lineage>
        <taxon>Eukaryota</taxon>
        <taxon>Viridiplantae</taxon>
        <taxon>Streptophyta</taxon>
        <taxon>Embryophyta</taxon>
        <taxon>Tracheophyta</taxon>
        <taxon>Spermatophyta</taxon>
        <taxon>Magnoliopsida</taxon>
        <taxon>eudicotyledons</taxon>
        <taxon>Gunneridae</taxon>
        <taxon>Pentapetalae</taxon>
        <taxon>rosids</taxon>
        <taxon>fabids</taxon>
        <taxon>Fabales</taxon>
        <taxon>Fabaceae</taxon>
        <taxon>Papilionoideae</taxon>
        <taxon>50 kb inversion clade</taxon>
        <taxon>NPAAA clade</taxon>
        <taxon>Hologalegina</taxon>
        <taxon>IRL clade</taxon>
        <taxon>Trifolieae</taxon>
        <taxon>Medicago</taxon>
    </lineage>
</organism>
<dbReference type="EMBL" id="CM001217">
    <property type="protein sequence ID" value="AES62973.1"/>
    <property type="molecule type" value="Genomic_DNA"/>
</dbReference>
<keyword evidence="3" id="KW-1185">Reference proteome</keyword>
<gene>
    <name evidence="1" type="ordered locus">MTR_1g114330</name>
</gene>
<reference evidence="1 3" key="2">
    <citation type="journal article" date="2014" name="BMC Genomics">
        <title>An improved genome release (version Mt4.0) for the model legume Medicago truncatula.</title>
        <authorList>
            <person name="Tang H."/>
            <person name="Krishnakumar V."/>
            <person name="Bidwell S."/>
            <person name="Rosen B."/>
            <person name="Chan A."/>
            <person name="Zhou S."/>
            <person name="Gentzbittel L."/>
            <person name="Childs K.L."/>
            <person name="Yandell M."/>
            <person name="Gundlach H."/>
            <person name="Mayer K.F."/>
            <person name="Schwartz D.C."/>
            <person name="Town C.D."/>
        </authorList>
    </citation>
    <scope>GENOME REANNOTATION</scope>
    <source>
        <strain evidence="2 3">cv. Jemalong A17</strain>
    </source>
</reference>
<evidence type="ECO:0000313" key="2">
    <source>
        <dbReference type="EnsemblPlants" id="AES62973"/>
    </source>
</evidence>
<dbReference type="EnsemblPlants" id="AES62973">
    <property type="protein sequence ID" value="AES62973"/>
    <property type="gene ID" value="MTR_1g114330"/>
</dbReference>
<name>G7IE88_MEDTR</name>
<evidence type="ECO:0000313" key="1">
    <source>
        <dbReference type="EMBL" id="AES62973.1"/>
    </source>
</evidence>
<protein>
    <submittedName>
        <fullName evidence="1 2">Uncharacterized protein</fullName>
    </submittedName>
</protein>
<dbReference type="Proteomes" id="UP000002051">
    <property type="component" value="Unassembled WGS sequence"/>
</dbReference>
<reference evidence="1 3" key="1">
    <citation type="journal article" date="2011" name="Nature">
        <title>The Medicago genome provides insight into the evolution of rhizobial symbioses.</title>
        <authorList>
            <person name="Young N.D."/>
            <person name="Debelle F."/>
            <person name="Oldroyd G.E."/>
            <person name="Geurts R."/>
            <person name="Cannon S.B."/>
            <person name="Udvardi M.K."/>
            <person name="Benedito V.A."/>
            <person name="Mayer K.F."/>
            <person name="Gouzy J."/>
            <person name="Schoof H."/>
            <person name="Van de Peer Y."/>
            <person name="Proost S."/>
            <person name="Cook D.R."/>
            <person name="Meyers B.C."/>
            <person name="Spannagl M."/>
            <person name="Cheung F."/>
            <person name="De Mita S."/>
            <person name="Krishnakumar V."/>
            <person name="Gundlach H."/>
            <person name="Zhou S."/>
            <person name="Mudge J."/>
            <person name="Bharti A.K."/>
            <person name="Murray J.D."/>
            <person name="Naoumkina M.A."/>
            <person name="Rosen B."/>
            <person name="Silverstein K.A."/>
            <person name="Tang H."/>
            <person name="Rombauts S."/>
            <person name="Zhao P.X."/>
            <person name="Zhou P."/>
            <person name="Barbe V."/>
            <person name="Bardou P."/>
            <person name="Bechner M."/>
            <person name="Bellec A."/>
            <person name="Berger A."/>
            <person name="Berges H."/>
            <person name="Bidwell S."/>
            <person name="Bisseling T."/>
            <person name="Choisne N."/>
            <person name="Couloux A."/>
            <person name="Denny R."/>
            <person name="Deshpande S."/>
            <person name="Dai X."/>
            <person name="Doyle J.J."/>
            <person name="Dudez A.M."/>
            <person name="Farmer A.D."/>
            <person name="Fouteau S."/>
            <person name="Franken C."/>
            <person name="Gibelin C."/>
            <person name="Gish J."/>
            <person name="Goldstein S."/>
            <person name="Gonzalez A.J."/>
            <person name="Green P.J."/>
            <person name="Hallab A."/>
            <person name="Hartog M."/>
            <person name="Hua A."/>
            <person name="Humphray S.J."/>
            <person name="Jeong D.H."/>
            <person name="Jing Y."/>
            <person name="Jocker A."/>
            <person name="Kenton S.M."/>
            <person name="Kim D.J."/>
            <person name="Klee K."/>
            <person name="Lai H."/>
            <person name="Lang C."/>
            <person name="Lin S."/>
            <person name="Macmil S.L."/>
            <person name="Magdelenat G."/>
            <person name="Matthews L."/>
            <person name="McCorrison J."/>
            <person name="Monaghan E.L."/>
            <person name="Mun J.H."/>
            <person name="Najar F.Z."/>
            <person name="Nicholson C."/>
            <person name="Noirot C."/>
            <person name="O'Bleness M."/>
            <person name="Paule C.R."/>
            <person name="Poulain J."/>
            <person name="Prion F."/>
            <person name="Qin B."/>
            <person name="Qu C."/>
            <person name="Retzel E.F."/>
            <person name="Riddle C."/>
            <person name="Sallet E."/>
            <person name="Samain S."/>
            <person name="Samson N."/>
            <person name="Sanders I."/>
            <person name="Saurat O."/>
            <person name="Scarpelli C."/>
            <person name="Schiex T."/>
            <person name="Segurens B."/>
            <person name="Severin A.J."/>
            <person name="Sherrier D.J."/>
            <person name="Shi R."/>
            <person name="Sims S."/>
            <person name="Singer S.R."/>
            <person name="Sinharoy S."/>
            <person name="Sterck L."/>
            <person name="Viollet A."/>
            <person name="Wang B.B."/>
            <person name="Wang K."/>
            <person name="Wang M."/>
            <person name="Wang X."/>
            <person name="Warfsmann J."/>
            <person name="Weissenbach J."/>
            <person name="White D.D."/>
            <person name="White J.D."/>
            <person name="Wiley G.B."/>
            <person name="Wincker P."/>
            <person name="Xing Y."/>
            <person name="Yang L."/>
            <person name="Yao Z."/>
            <person name="Ying F."/>
            <person name="Zhai J."/>
            <person name="Zhou L."/>
            <person name="Zuber A."/>
            <person name="Denarie J."/>
            <person name="Dixon R.A."/>
            <person name="May G.D."/>
            <person name="Schwartz D.C."/>
            <person name="Rogers J."/>
            <person name="Quetier F."/>
            <person name="Town C.D."/>
            <person name="Roe B.A."/>
        </authorList>
    </citation>
    <scope>NUCLEOTIDE SEQUENCE [LARGE SCALE GENOMIC DNA]</scope>
    <source>
        <strain evidence="1">A17</strain>
        <strain evidence="2 3">cv. Jemalong A17</strain>
    </source>
</reference>
<dbReference type="AlphaFoldDB" id="G7IE88"/>
<reference evidence="2" key="3">
    <citation type="submission" date="2015-04" db="UniProtKB">
        <authorList>
            <consortium name="EnsemblPlants"/>
        </authorList>
    </citation>
    <scope>IDENTIFICATION</scope>
    <source>
        <strain evidence="2">cv. Jemalong A17</strain>
    </source>
</reference>
<proteinExistence type="predicted"/>